<evidence type="ECO:0000256" key="2">
    <source>
        <dbReference type="RuleBase" id="RU000411"/>
    </source>
</evidence>
<dbReference type="Gene3D" id="2.30.39.10">
    <property type="entry name" value="Alpha-1-antitrypsin, domain 1"/>
    <property type="match status" value="1"/>
</dbReference>
<evidence type="ECO:0000313" key="4">
    <source>
        <dbReference type="EMBL" id="CAL5138989.1"/>
    </source>
</evidence>
<dbReference type="Gene3D" id="3.30.497.10">
    <property type="entry name" value="Antithrombin, subunit I, domain 2"/>
    <property type="match status" value="1"/>
</dbReference>
<dbReference type="EMBL" id="CAXLJL010000567">
    <property type="protein sequence ID" value="CAL5138989.1"/>
    <property type="molecule type" value="Genomic_DNA"/>
</dbReference>
<proteinExistence type="inferred from homology"/>
<dbReference type="PANTHER" id="PTHR11461:SF211">
    <property type="entry name" value="GH10112P-RELATED"/>
    <property type="match status" value="1"/>
</dbReference>
<dbReference type="AlphaFoldDB" id="A0AAV2TRU1"/>
<evidence type="ECO:0000259" key="3">
    <source>
        <dbReference type="SMART" id="SM00093"/>
    </source>
</evidence>
<gene>
    <name evidence="4" type="ORF">CDAUBV1_LOCUS14044</name>
</gene>
<dbReference type="InterPro" id="IPR000215">
    <property type="entry name" value="Serpin_fam"/>
</dbReference>
<dbReference type="InterPro" id="IPR042185">
    <property type="entry name" value="Serpin_sf_2"/>
</dbReference>
<sequence>MCWKKEVEFQTLMAEQTSHVGFIRTYLTKSTRQYAEQDFLTCPLGVLLLLTTIFGSGGSRGNTSVQIARTLQLKSPTEPNRLSAAMNEAKSLYQDLVNELTSADTVIDNKRVNVMSIATGVFVKDGLPLEPKFRWSVTNEFRATVQQLDFNNQSASADIINGWVNQETKGLIPRLFRSAYEVPRESRVVLLNAFTFKDDWASKFKPYDTHTEDFYVDAKNTIKVSMMSSVETMAYANMPDKGFAMIKKPMQNNRFSFIVLLPTEQWNLQGAEMVLNGMYSLRELVKSMDNAVVSLKLPKFKMTKELNLIPILESMGTIDLFRSQLADMSGITHRESLYVSLCKQGTVLRVDEAGVEAAAATGLLASATSYVEPSAKFHVDQPFVCFIYDEVKDLPLIAGSVKHPEYKQF</sequence>
<protein>
    <recommendedName>
        <fullName evidence="3">Serpin domain-containing protein</fullName>
    </recommendedName>
</protein>
<dbReference type="InterPro" id="IPR036186">
    <property type="entry name" value="Serpin_sf"/>
</dbReference>
<dbReference type="SMART" id="SM00093">
    <property type="entry name" value="SERPIN"/>
    <property type="match status" value="1"/>
</dbReference>
<evidence type="ECO:0000313" key="5">
    <source>
        <dbReference type="Proteomes" id="UP001497525"/>
    </source>
</evidence>
<dbReference type="Proteomes" id="UP001497525">
    <property type="component" value="Unassembled WGS sequence"/>
</dbReference>
<organism evidence="4 5">
    <name type="scientific">Calicophoron daubneyi</name>
    <name type="common">Rumen fluke</name>
    <name type="synonym">Paramphistomum daubneyi</name>
    <dbReference type="NCBI Taxonomy" id="300641"/>
    <lineage>
        <taxon>Eukaryota</taxon>
        <taxon>Metazoa</taxon>
        <taxon>Spiralia</taxon>
        <taxon>Lophotrochozoa</taxon>
        <taxon>Platyhelminthes</taxon>
        <taxon>Trematoda</taxon>
        <taxon>Digenea</taxon>
        <taxon>Plagiorchiida</taxon>
        <taxon>Pronocephalata</taxon>
        <taxon>Paramphistomoidea</taxon>
        <taxon>Paramphistomidae</taxon>
        <taxon>Calicophoron</taxon>
    </lineage>
</organism>
<feature type="domain" description="Serpin" evidence="3">
    <location>
        <begin position="28"/>
        <end position="404"/>
    </location>
</feature>
<name>A0AAV2TRU1_CALDB</name>
<dbReference type="PANTHER" id="PTHR11461">
    <property type="entry name" value="SERINE PROTEASE INHIBITOR, SERPIN"/>
    <property type="match status" value="1"/>
</dbReference>
<dbReference type="InterPro" id="IPR023796">
    <property type="entry name" value="Serpin_dom"/>
</dbReference>
<dbReference type="GO" id="GO:0004867">
    <property type="term" value="F:serine-type endopeptidase inhibitor activity"/>
    <property type="evidence" value="ECO:0007669"/>
    <property type="project" value="InterPro"/>
</dbReference>
<dbReference type="InterPro" id="IPR042178">
    <property type="entry name" value="Serpin_sf_1"/>
</dbReference>
<dbReference type="Pfam" id="PF00079">
    <property type="entry name" value="Serpin"/>
    <property type="match status" value="1"/>
</dbReference>
<comment type="similarity">
    <text evidence="1 2">Belongs to the serpin family.</text>
</comment>
<dbReference type="GO" id="GO:0005615">
    <property type="term" value="C:extracellular space"/>
    <property type="evidence" value="ECO:0007669"/>
    <property type="project" value="InterPro"/>
</dbReference>
<accession>A0AAV2TRU1</accession>
<comment type="caution">
    <text evidence="4">The sequence shown here is derived from an EMBL/GenBank/DDBJ whole genome shotgun (WGS) entry which is preliminary data.</text>
</comment>
<reference evidence="4" key="1">
    <citation type="submission" date="2024-06" db="EMBL/GenBank/DDBJ databases">
        <authorList>
            <person name="Liu X."/>
            <person name="Lenzi L."/>
            <person name="Haldenby T S."/>
            <person name="Uol C."/>
        </authorList>
    </citation>
    <scope>NUCLEOTIDE SEQUENCE</scope>
</reference>
<evidence type="ECO:0000256" key="1">
    <source>
        <dbReference type="ARBA" id="ARBA00009500"/>
    </source>
</evidence>
<dbReference type="SUPFAM" id="SSF56574">
    <property type="entry name" value="Serpins"/>
    <property type="match status" value="1"/>
</dbReference>